<evidence type="ECO:0000256" key="5">
    <source>
        <dbReference type="SAM" id="MobiDB-lite"/>
    </source>
</evidence>
<dbReference type="Pfam" id="PF13639">
    <property type="entry name" value="zf-RING_2"/>
    <property type="match status" value="1"/>
</dbReference>
<dbReference type="GO" id="GO:0004842">
    <property type="term" value="F:ubiquitin-protein transferase activity"/>
    <property type="evidence" value="ECO:0007669"/>
    <property type="project" value="EnsemblFungi"/>
</dbReference>
<keyword evidence="1" id="KW-0479">Metal-binding</keyword>
<evidence type="ECO:0000256" key="2">
    <source>
        <dbReference type="ARBA" id="ARBA00022771"/>
    </source>
</evidence>
<feature type="compositionally biased region" description="Acidic residues" evidence="5">
    <location>
        <begin position="295"/>
        <end position="311"/>
    </location>
</feature>
<dbReference type="PROSITE" id="PS50089">
    <property type="entry name" value="ZF_RING_2"/>
    <property type="match status" value="1"/>
</dbReference>
<dbReference type="OrthoDB" id="6105938at2759"/>
<dbReference type="Gene3D" id="3.30.40.10">
    <property type="entry name" value="Zinc/RING finger domain, C3HC4 (zinc finger)"/>
    <property type="match status" value="1"/>
</dbReference>
<evidence type="ECO:0000256" key="4">
    <source>
        <dbReference type="PROSITE-ProRule" id="PRU00175"/>
    </source>
</evidence>
<dbReference type="Proteomes" id="UP000190274">
    <property type="component" value="Chromosome H"/>
</dbReference>
<dbReference type="SUPFAM" id="SSF57850">
    <property type="entry name" value="RING/U-box"/>
    <property type="match status" value="1"/>
</dbReference>
<feature type="compositionally biased region" description="Acidic residues" evidence="5">
    <location>
        <begin position="211"/>
        <end position="229"/>
    </location>
</feature>
<feature type="region of interest" description="Disordered" evidence="5">
    <location>
        <begin position="204"/>
        <end position="331"/>
    </location>
</feature>
<gene>
    <name evidence="7" type="ORF">LADA_0H06062G</name>
</gene>
<dbReference type="InterPro" id="IPR001841">
    <property type="entry name" value="Znf_RING"/>
</dbReference>
<organism evidence="7 8">
    <name type="scientific">Lachancea dasiensis</name>
    <dbReference type="NCBI Taxonomy" id="1072105"/>
    <lineage>
        <taxon>Eukaryota</taxon>
        <taxon>Fungi</taxon>
        <taxon>Dikarya</taxon>
        <taxon>Ascomycota</taxon>
        <taxon>Saccharomycotina</taxon>
        <taxon>Saccharomycetes</taxon>
        <taxon>Saccharomycetales</taxon>
        <taxon>Saccharomycetaceae</taxon>
        <taxon>Lachancea</taxon>
    </lineage>
</organism>
<keyword evidence="2 4" id="KW-0863">Zinc-finger</keyword>
<dbReference type="PROSITE" id="PS00518">
    <property type="entry name" value="ZF_RING_1"/>
    <property type="match status" value="1"/>
</dbReference>
<reference evidence="7 8" key="1">
    <citation type="submission" date="2016-03" db="EMBL/GenBank/DDBJ databases">
        <authorList>
            <person name="Devillers H."/>
        </authorList>
    </citation>
    <scope>NUCLEOTIDE SEQUENCE [LARGE SCALE GENOMIC DNA]</scope>
    <source>
        <strain evidence="7">CBS 10888</strain>
    </source>
</reference>
<feature type="compositionally biased region" description="Acidic residues" evidence="5">
    <location>
        <begin position="165"/>
        <end position="177"/>
    </location>
</feature>
<feature type="compositionally biased region" description="Acidic residues" evidence="5">
    <location>
        <begin position="263"/>
        <end position="273"/>
    </location>
</feature>
<dbReference type="GO" id="GO:0008270">
    <property type="term" value="F:zinc ion binding"/>
    <property type="evidence" value="ECO:0007669"/>
    <property type="project" value="UniProtKB-KW"/>
</dbReference>
<sequence length="358" mass="40586">MYVPVMTTCGHNYCYDCLSNWLVSNNANELTCPQCRTPLKDAPSLNSALQELLNTVIEICGLNDTHDLLRGQSITQYKEDYENETLFKNVFKNTAVAVVDDDDGVARCSNCHWEVEGDVCPHCSARMRNRSREYDEDEDEEALSDTSEHDLATLRSHGHHTLPGESDESDSDYDSEEPSSHAARHRFAPFGSARDILNRINAQDRRHISGDEDDMGSDLDSFIDDDDQDDLHSRRTDPNEYDDPSSIRKGKTTSHGPILLSSSEDEDESEGDEEHIRLTQEFENSVRNSHPEVGGSDDIDEEGEEEEEEPNSDYWEHHDGGGFVSGDSLDMEDIDRAQRKTMAKKRRFRVVDDTDDEE</sequence>
<keyword evidence="8" id="KW-1185">Reference proteome</keyword>
<feature type="region of interest" description="Disordered" evidence="5">
    <location>
        <begin position="156"/>
        <end position="189"/>
    </location>
</feature>
<evidence type="ECO:0000256" key="1">
    <source>
        <dbReference type="ARBA" id="ARBA00022723"/>
    </source>
</evidence>
<evidence type="ECO:0000313" key="8">
    <source>
        <dbReference type="Proteomes" id="UP000190274"/>
    </source>
</evidence>
<dbReference type="EMBL" id="LT598461">
    <property type="protein sequence ID" value="SCU97395.1"/>
    <property type="molecule type" value="Genomic_DNA"/>
</dbReference>
<dbReference type="STRING" id="1266660.A0A1G4K1J2"/>
<dbReference type="GO" id="GO:0000775">
    <property type="term" value="C:chromosome, centromeric region"/>
    <property type="evidence" value="ECO:0007669"/>
    <property type="project" value="EnsemblFungi"/>
</dbReference>
<evidence type="ECO:0000259" key="6">
    <source>
        <dbReference type="PROSITE" id="PS50089"/>
    </source>
</evidence>
<feature type="domain" description="RING-type" evidence="6">
    <location>
        <begin position="5"/>
        <end position="36"/>
    </location>
</feature>
<accession>A0A1G4K1J2</accession>
<dbReference type="InterPro" id="IPR017907">
    <property type="entry name" value="Znf_RING_CS"/>
</dbReference>
<protein>
    <submittedName>
        <fullName evidence="7">LADA_0H06062g1_1</fullName>
    </submittedName>
</protein>
<evidence type="ECO:0000313" key="7">
    <source>
        <dbReference type="EMBL" id="SCU97395.1"/>
    </source>
</evidence>
<keyword evidence="3" id="KW-0862">Zinc</keyword>
<evidence type="ECO:0000256" key="3">
    <source>
        <dbReference type="ARBA" id="ARBA00022833"/>
    </source>
</evidence>
<dbReference type="InterPro" id="IPR013083">
    <property type="entry name" value="Znf_RING/FYVE/PHD"/>
</dbReference>
<dbReference type="AlphaFoldDB" id="A0A1G4K1J2"/>
<proteinExistence type="predicted"/>
<dbReference type="GO" id="GO:0006511">
    <property type="term" value="P:ubiquitin-dependent protein catabolic process"/>
    <property type="evidence" value="ECO:0007669"/>
    <property type="project" value="EnsemblFungi"/>
</dbReference>
<name>A0A1G4K1J2_9SACH</name>